<protein>
    <submittedName>
        <fullName evidence="3">Uncharacterized protein</fullName>
    </submittedName>
</protein>
<evidence type="ECO:0000256" key="2">
    <source>
        <dbReference type="SAM" id="Phobius"/>
    </source>
</evidence>
<gene>
    <name evidence="3" type="ORF">EJC51_32485</name>
</gene>
<evidence type="ECO:0000313" key="4">
    <source>
        <dbReference type="Proteomes" id="UP000280197"/>
    </source>
</evidence>
<feature type="transmembrane region" description="Helical" evidence="2">
    <location>
        <begin position="313"/>
        <end position="333"/>
    </location>
</feature>
<feature type="transmembrane region" description="Helical" evidence="2">
    <location>
        <begin position="247"/>
        <end position="269"/>
    </location>
</feature>
<feature type="transmembrane region" description="Helical" evidence="2">
    <location>
        <begin position="281"/>
        <end position="301"/>
    </location>
</feature>
<feature type="compositionally biased region" description="Low complexity" evidence="1">
    <location>
        <begin position="349"/>
        <end position="360"/>
    </location>
</feature>
<evidence type="ECO:0000313" key="3">
    <source>
        <dbReference type="EMBL" id="AZP20383.1"/>
    </source>
</evidence>
<dbReference type="AlphaFoldDB" id="A0A3S9I7N2"/>
<keyword evidence="4" id="KW-1185">Reference proteome</keyword>
<feature type="region of interest" description="Disordered" evidence="1">
    <location>
        <begin position="344"/>
        <end position="367"/>
    </location>
</feature>
<dbReference type="Proteomes" id="UP000280197">
    <property type="component" value="Chromosome"/>
</dbReference>
<evidence type="ECO:0000256" key="1">
    <source>
        <dbReference type="SAM" id="MobiDB-lite"/>
    </source>
</evidence>
<feature type="transmembrane region" description="Helical" evidence="2">
    <location>
        <begin position="217"/>
        <end position="241"/>
    </location>
</feature>
<organism evidence="3 4">
    <name type="scientific">Streptomyces aquilus</name>
    <dbReference type="NCBI Taxonomy" id="2548456"/>
    <lineage>
        <taxon>Bacteria</taxon>
        <taxon>Bacillati</taxon>
        <taxon>Actinomycetota</taxon>
        <taxon>Actinomycetes</taxon>
        <taxon>Kitasatosporales</taxon>
        <taxon>Streptomycetaceae</taxon>
        <taxon>Streptomyces</taxon>
    </lineage>
</organism>
<accession>A0A3S9I7N2</accession>
<name>A0A3S9I7N2_9ACTN</name>
<keyword evidence="2" id="KW-0472">Membrane</keyword>
<dbReference type="KEGG" id="saqu:EJC51_32485"/>
<keyword evidence="2" id="KW-1133">Transmembrane helix</keyword>
<dbReference type="RefSeq" id="WP_126274324.1">
    <property type="nucleotide sequence ID" value="NZ_CP034463.1"/>
</dbReference>
<reference evidence="3 4" key="1">
    <citation type="submission" date="2018-12" db="EMBL/GenBank/DDBJ databases">
        <authorList>
            <person name="Li K."/>
        </authorList>
    </citation>
    <scope>NUCLEOTIDE SEQUENCE [LARGE SCALE GENOMIC DNA]</scope>
    <source>
        <strain evidence="4">CR22</strain>
    </source>
</reference>
<dbReference type="EMBL" id="CP034463">
    <property type="protein sequence ID" value="AZP20383.1"/>
    <property type="molecule type" value="Genomic_DNA"/>
</dbReference>
<proteinExistence type="predicted"/>
<sequence>MGPLIAVMGSADPGRRLDPPLTDADDALKACEEIGAELAAEGCRIIVYSSEAQFVESRVVTGFLTREDLPDGSVQVRPPYEDGDIDFPLRDERPEVFDLRYEPGNDWEVSFYRSLRDVDGVILVGGGRSTLVTGMICLAFGIPLYPLAAFGGSARKVWETMNRSTHHATADEVSAMGAQWGPGSAQRLVRLLGTQRERRAEKQREEARSRLGATLRAGLGAVTGMLLLLLGFATIPLTYAVESSTAVNLSALIVGALATGTSGAITRTVFDRETHWARTAVLGMSAGGIAFLLFVSAQLAASPDILAGEGVRRLLFFVLAVGYVSGFTFDAVYNRLKQAEPPAPPVLPGLPTGVPGGATPPQGPGGA</sequence>
<keyword evidence="2" id="KW-0812">Transmembrane</keyword>